<keyword evidence="1" id="KW-0732">Signal</keyword>
<evidence type="ECO:0000313" key="3">
    <source>
        <dbReference type="Proteomes" id="UP001209257"/>
    </source>
</evidence>
<feature type="chain" id="PRO_5045446698" description="Lipoprotein" evidence="1">
    <location>
        <begin position="21"/>
        <end position="135"/>
    </location>
</feature>
<evidence type="ECO:0000256" key="1">
    <source>
        <dbReference type="SAM" id="SignalP"/>
    </source>
</evidence>
<gene>
    <name evidence="2" type="ORF">OCL06_04235</name>
</gene>
<keyword evidence="3" id="KW-1185">Reference proteome</keyword>
<feature type="signal peptide" evidence="1">
    <location>
        <begin position="1"/>
        <end position="20"/>
    </location>
</feature>
<evidence type="ECO:0000313" key="2">
    <source>
        <dbReference type="EMBL" id="MCU7553805.1"/>
    </source>
</evidence>
<dbReference type="PROSITE" id="PS51257">
    <property type="entry name" value="PROKAR_LIPOPROTEIN"/>
    <property type="match status" value="1"/>
</dbReference>
<sequence length="135" mass="14740">MKLIPFIAVLLLTACQSAPPAISLPPPTEADLADTISVLQFANGGPCEALDETMSGLADSSCEQRKQQVSELCGDLARKPVSVLHDKADPSALIIARYTFCYTSLMKSQTFDVEQFDRWFVNSLMEQRAKNGKGE</sequence>
<accession>A0ABT2VKI6</accession>
<dbReference type="Proteomes" id="UP001209257">
    <property type="component" value="Unassembled WGS sequence"/>
</dbReference>
<evidence type="ECO:0008006" key="4">
    <source>
        <dbReference type="Google" id="ProtNLM"/>
    </source>
</evidence>
<name>A0ABT2VKI6_9ALTE</name>
<reference evidence="3" key="1">
    <citation type="submission" date="2023-07" db="EMBL/GenBank/DDBJ databases">
        <title>Study on multiphase classification of strain Alteromonas salexigens isolated from the Yellow Sea.</title>
        <authorList>
            <person name="Sun L."/>
        </authorList>
    </citation>
    <scope>NUCLEOTIDE SEQUENCE [LARGE SCALE GENOMIC DNA]</scope>
    <source>
        <strain evidence="3">ASW11-19</strain>
    </source>
</reference>
<organism evidence="2 3">
    <name type="scientific">Alteromonas salexigens</name>
    <dbReference type="NCBI Taxonomy" id="2982530"/>
    <lineage>
        <taxon>Bacteria</taxon>
        <taxon>Pseudomonadati</taxon>
        <taxon>Pseudomonadota</taxon>
        <taxon>Gammaproteobacteria</taxon>
        <taxon>Alteromonadales</taxon>
        <taxon>Alteromonadaceae</taxon>
        <taxon>Alteromonas/Salinimonas group</taxon>
        <taxon>Alteromonas</taxon>
    </lineage>
</organism>
<protein>
    <recommendedName>
        <fullName evidence="4">Lipoprotein</fullName>
    </recommendedName>
</protein>
<dbReference type="EMBL" id="JAOTJC010000006">
    <property type="protein sequence ID" value="MCU7553805.1"/>
    <property type="molecule type" value="Genomic_DNA"/>
</dbReference>
<dbReference type="RefSeq" id="WP_262992508.1">
    <property type="nucleotide sequence ID" value="NZ_JAOTJC010000006.1"/>
</dbReference>
<comment type="caution">
    <text evidence="2">The sequence shown here is derived from an EMBL/GenBank/DDBJ whole genome shotgun (WGS) entry which is preliminary data.</text>
</comment>
<proteinExistence type="predicted"/>